<dbReference type="AlphaFoldDB" id="A0A0J8BEZ2"/>
<sequence>MSCQHCFSLLPVVDAPFTKWIHIHLPHIETKKRDVQ</sequence>
<proteinExistence type="predicted"/>
<reference evidence="1 2" key="1">
    <citation type="journal article" date="2014" name="Nature">
        <title>The genome of the recently domesticated crop plant sugar beet (Beta vulgaris).</title>
        <authorList>
            <person name="Dohm J.C."/>
            <person name="Minoche A.E."/>
            <person name="Holtgrawe D."/>
            <person name="Capella-Gutierrez S."/>
            <person name="Zakrzewski F."/>
            <person name="Tafer H."/>
            <person name="Rupp O."/>
            <person name="Sorensen T.R."/>
            <person name="Stracke R."/>
            <person name="Reinhardt R."/>
            <person name="Goesmann A."/>
            <person name="Kraft T."/>
            <person name="Schulz B."/>
            <person name="Stadler P.F."/>
            <person name="Schmidt T."/>
            <person name="Gabaldon T."/>
            <person name="Lehrach H."/>
            <person name="Weisshaar B."/>
            <person name="Himmelbauer H."/>
        </authorList>
    </citation>
    <scope>NUCLEOTIDE SEQUENCE [LARGE SCALE GENOMIC DNA]</scope>
    <source>
        <tissue evidence="1">Taproot</tissue>
    </source>
</reference>
<dbReference type="Gramene" id="KMS98593">
    <property type="protein sequence ID" value="KMS98593"/>
    <property type="gene ID" value="BVRB_3g070770"/>
</dbReference>
<organism evidence="1 2">
    <name type="scientific">Beta vulgaris subsp. vulgaris</name>
    <name type="common">Beet</name>
    <dbReference type="NCBI Taxonomy" id="3555"/>
    <lineage>
        <taxon>Eukaryota</taxon>
        <taxon>Viridiplantae</taxon>
        <taxon>Streptophyta</taxon>
        <taxon>Embryophyta</taxon>
        <taxon>Tracheophyta</taxon>
        <taxon>Spermatophyta</taxon>
        <taxon>Magnoliopsida</taxon>
        <taxon>eudicotyledons</taxon>
        <taxon>Gunneridae</taxon>
        <taxon>Pentapetalae</taxon>
        <taxon>Caryophyllales</taxon>
        <taxon>Chenopodiaceae</taxon>
        <taxon>Betoideae</taxon>
        <taxon>Beta</taxon>
    </lineage>
</organism>
<evidence type="ECO:0000313" key="2">
    <source>
        <dbReference type="Proteomes" id="UP000035740"/>
    </source>
</evidence>
<accession>A0A0J8BEZ2</accession>
<gene>
    <name evidence="1" type="ORF">BVRB_3g070770</name>
</gene>
<dbReference type="Proteomes" id="UP000035740">
    <property type="component" value="Unassembled WGS sequence"/>
</dbReference>
<keyword evidence="2" id="KW-1185">Reference proteome</keyword>
<protein>
    <submittedName>
        <fullName evidence="1">Uncharacterized protein</fullName>
    </submittedName>
</protein>
<dbReference type="EMBL" id="KQ090250">
    <property type="protein sequence ID" value="KMS98593.1"/>
    <property type="molecule type" value="Genomic_DNA"/>
</dbReference>
<name>A0A0J8BEZ2_BETVV</name>
<evidence type="ECO:0000313" key="1">
    <source>
        <dbReference type="EMBL" id="KMS98593.1"/>
    </source>
</evidence>